<dbReference type="InterPro" id="IPR030381">
    <property type="entry name" value="G_DYNAMIN_dom"/>
</dbReference>
<evidence type="ECO:0000313" key="7">
    <source>
        <dbReference type="EMBL" id="KAJ3443940.1"/>
    </source>
</evidence>
<evidence type="ECO:0000256" key="1">
    <source>
        <dbReference type="ARBA" id="ARBA00022741"/>
    </source>
</evidence>
<evidence type="ECO:0000256" key="4">
    <source>
        <dbReference type="SAM" id="MobiDB-lite"/>
    </source>
</evidence>
<keyword evidence="2 3" id="KW-0342">GTP-binding</keyword>
<sequence length="711" mass="82121">MNKKLITSINEIQNALNEANVRNFNLPQIVVVGEQSTGKSSVLESIVGIDFLPKGTGIVTRRPLVLQLIRIKAPKTEEQTILENQYKPYATFQHTGEKKFYDFNNVSHEIANETKRSVEGKNVSSKEIILRIFSTEVTNLTLVDLPGLTQNPIKDQPKNISEQIEKLVLNYITKSKSLILTIIPGNQDIANSRSILLAKRVDPKGKRTLGVLTKIDIMDKETDIIDVLNGKQLPLKYGYVPVINRSQHEINNNISPKQARVNEKKFFQNHFKYSTISDRCGVEFLTKKLSKLFKKHIKKQLPKVRTEVYNQIIKLNQQLQQLGSNIENKKPFVLTQLINHFTQSYIQEVDGKQLNQLTNNNSNNNNNNNGLNQSINNNINQINNNQILPTKMHINHVFHKIFAEFINNINPRKNLLQNQVRILLTNTKGTKSTLFLPENSFELLVKKKIELLRKPALECSQRVLTVLIKAVTRSIKIKELERFPILKKKLIKKSTQFLKQLLQNTKEFVNDLIDIELAFIDTSHPDFIPPTELIKNNISVRNSQNDTVTNQNYPNNIYKKKKLKPNKNKLGFKRNSNKNNKDKEKEKELLKIDNNNNFPMMKMPNEMKDPIINENSEKEVELIMNLMENYFSIVKKKVQDTIPKSVMHFLITDSKSSLLKYLSEHLYNNEKIDYLLAEDEDVAKRRKICIKELEGFEKSSQILSQLDLKLN</sequence>
<dbReference type="InterPro" id="IPR003130">
    <property type="entry name" value="GED"/>
</dbReference>
<dbReference type="InterPro" id="IPR020850">
    <property type="entry name" value="GED_dom"/>
</dbReference>
<name>A0AAV7ZTZ8_9EUKA</name>
<accession>A0AAV7ZTZ8</accession>
<dbReference type="SUPFAM" id="SSF52540">
    <property type="entry name" value="P-loop containing nucleoside triphosphate hydrolases"/>
    <property type="match status" value="1"/>
</dbReference>
<feature type="compositionally biased region" description="Basic residues" evidence="4">
    <location>
        <begin position="564"/>
        <end position="576"/>
    </location>
</feature>
<dbReference type="InterPro" id="IPR001401">
    <property type="entry name" value="Dynamin_GTPase"/>
</dbReference>
<dbReference type="Pfam" id="PF01031">
    <property type="entry name" value="Dynamin_M"/>
    <property type="match status" value="1"/>
</dbReference>
<evidence type="ECO:0000313" key="8">
    <source>
        <dbReference type="Proteomes" id="UP001146793"/>
    </source>
</evidence>
<dbReference type="GO" id="GO:0003924">
    <property type="term" value="F:GTPase activity"/>
    <property type="evidence" value="ECO:0007669"/>
    <property type="project" value="InterPro"/>
</dbReference>
<dbReference type="Gene3D" id="3.40.50.300">
    <property type="entry name" value="P-loop containing nucleotide triphosphate hydrolases"/>
    <property type="match status" value="1"/>
</dbReference>
<evidence type="ECO:0000259" key="5">
    <source>
        <dbReference type="PROSITE" id="PS51388"/>
    </source>
</evidence>
<dbReference type="PROSITE" id="PS00410">
    <property type="entry name" value="G_DYNAMIN_1"/>
    <property type="match status" value="1"/>
</dbReference>
<dbReference type="Proteomes" id="UP001146793">
    <property type="component" value="Unassembled WGS sequence"/>
</dbReference>
<protein>
    <submittedName>
        <fullName evidence="7">Dynamin</fullName>
    </submittedName>
</protein>
<dbReference type="PROSITE" id="PS51718">
    <property type="entry name" value="G_DYNAMIN_2"/>
    <property type="match status" value="1"/>
</dbReference>
<evidence type="ECO:0000256" key="3">
    <source>
        <dbReference type="RuleBase" id="RU003932"/>
    </source>
</evidence>
<dbReference type="Pfam" id="PF02212">
    <property type="entry name" value="GED"/>
    <property type="match status" value="1"/>
</dbReference>
<dbReference type="EMBL" id="JANTQA010000023">
    <property type="protein sequence ID" value="KAJ3443940.1"/>
    <property type="molecule type" value="Genomic_DNA"/>
</dbReference>
<dbReference type="InterPro" id="IPR027417">
    <property type="entry name" value="P-loop_NTPase"/>
</dbReference>
<evidence type="ECO:0000256" key="2">
    <source>
        <dbReference type="ARBA" id="ARBA00023134"/>
    </source>
</evidence>
<dbReference type="SMART" id="SM00053">
    <property type="entry name" value="DYNc"/>
    <property type="match status" value="1"/>
</dbReference>
<dbReference type="GO" id="GO:0005737">
    <property type="term" value="C:cytoplasm"/>
    <property type="evidence" value="ECO:0007669"/>
    <property type="project" value="TreeGrafter"/>
</dbReference>
<dbReference type="PROSITE" id="PS51388">
    <property type="entry name" value="GED"/>
    <property type="match status" value="1"/>
</dbReference>
<dbReference type="CDD" id="cd08771">
    <property type="entry name" value="DLP_1"/>
    <property type="match status" value="1"/>
</dbReference>
<dbReference type="PRINTS" id="PR00195">
    <property type="entry name" value="DYNAMIN"/>
</dbReference>
<feature type="domain" description="Dynamin-type G" evidence="6">
    <location>
        <begin position="23"/>
        <end position="302"/>
    </location>
</feature>
<dbReference type="SMART" id="SM00302">
    <property type="entry name" value="GED"/>
    <property type="match status" value="1"/>
</dbReference>
<dbReference type="GO" id="GO:0005525">
    <property type="term" value="F:GTP binding"/>
    <property type="evidence" value="ECO:0007669"/>
    <property type="project" value="UniProtKB-KW"/>
</dbReference>
<reference evidence="7" key="1">
    <citation type="submission" date="2022-08" db="EMBL/GenBank/DDBJ databases">
        <title>Novel sulphate-reducing endosymbionts in the free-living metamonad Anaeramoeba.</title>
        <authorList>
            <person name="Jerlstrom-Hultqvist J."/>
            <person name="Cepicka I."/>
            <person name="Gallot-Lavallee L."/>
            <person name="Salas-Leiva D."/>
            <person name="Curtis B.A."/>
            <person name="Zahonova K."/>
            <person name="Pipaliya S."/>
            <person name="Dacks J."/>
            <person name="Roger A.J."/>
        </authorList>
    </citation>
    <scope>NUCLEOTIDE SEQUENCE</scope>
    <source>
        <strain evidence="7">Busselton2</strain>
    </source>
</reference>
<dbReference type="Gene3D" id="1.20.120.1240">
    <property type="entry name" value="Dynamin, middle domain"/>
    <property type="match status" value="1"/>
</dbReference>
<dbReference type="InterPro" id="IPR000375">
    <property type="entry name" value="Dynamin_stalk"/>
</dbReference>
<gene>
    <name evidence="7" type="ORF">M0812_09788</name>
</gene>
<comment type="caution">
    <text evidence="7">The sequence shown here is derived from an EMBL/GenBank/DDBJ whole genome shotgun (WGS) entry which is preliminary data.</text>
</comment>
<dbReference type="PANTHER" id="PTHR11566">
    <property type="entry name" value="DYNAMIN"/>
    <property type="match status" value="1"/>
</dbReference>
<dbReference type="GO" id="GO:0005874">
    <property type="term" value="C:microtubule"/>
    <property type="evidence" value="ECO:0007669"/>
    <property type="project" value="TreeGrafter"/>
</dbReference>
<dbReference type="GO" id="GO:0008017">
    <property type="term" value="F:microtubule binding"/>
    <property type="evidence" value="ECO:0007669"/>
    <property type="project" value="TreeGrafter"/>
</dbReference>
<proteinExistence type="inferred from homology"/>
<dbReference type="InterPro" id="IPR019762">
    <property type="entry name" value="Dynamin_GTPase_CS"/>
</dbReference>
<evidence type="ECO:0000259" key="6">
    <source>
        <dbReference type="PROSITE" id="PS51718"/>
    </source>
</evidence>
<feature type="domain" description="GED" evidence="5">
    <location>
        <begin position="620"/>
        <end position="711"/>
    </location>
</feature>
<keyword evidence="1 3" id="KW-0547">Nucleotide-binding</keyword>
<dbReference type="GO" id="GO:0016020">
    <property type="term" value="C:membrane"/>
    <property type="evidence" value="ECO:0007669"/>
    <property type="project" value="TreeGrafter"/>
</dbReference>
<dbReference type="AlphaFoldDB" id="A0AAV7ZTZ8"/>
<dbReference type="InterPro" id="IPR022812">
    <property type="entry name" value="Dynamin"/>
</dbReference>
<dbReference type="InterPro" id="IPR045063">
    <property type="entry name" value="Dynamin_N"/>
</dbReference>
<feature type="region of interest" description="Disordered" evidence="4">
    <location>
        <begin position="564"/>
        <end position="586"/>
    </location>
</feature>
<organism evidence="7 8">
    <name type="scientific">Anaeramoeba flamelloides</name>
    <dbReference type="NCBI Taxonomy" id="1746091"/>
    <lineage>
        <taxon>Eukaryota</taxon>
        <taxon>Metamonada</taxon>
        <taxon>Anaeramoebidae</taxon>
        <taxon>Anaeramoeba</taxon>
    </lineage>
</organism>
<dbReference type="Pfam" id="PF00350">
    <property type="entry name" value="Dynamin_N"/>
    <property type="match status" value="1"/>
</dbReference>
<comment type="similarity">
    <text evidence="3">Belongs to the TRAFAC class dynamin-like GTPase superfamily. Dynamin/Fzo/YdjA family.</text>
</comment>